<protein>
    <recommendedName>
        <fullName evidence="7">Nucleoid-associated protein Lsr2</fullName>
    </recommendedName>
</protein>
<dbReference type="GO" id="GO:0016746">
    <property type="term" value="F:acyltransferase activity"/>
    <property type="evidence" value="ECO:0007669"/>
    <property type="project" value="InterPro"/>
</dbReference>
<evidence type="ECO:0000313" key="6">
    <source>
        <dbReference type="Proteomes" id="UP000584374"/>
    </source>
</evidence>
<keyword evidence="6" id="KW-1185">Reference proteome</keyword>
<dbReference type="InterPro" id="IPR024412">
    <property type="entry name" value="Lsr2_dim_dom"/>
</dbReference>
<name>A0A840QFS0_9PSEU</name>
<gene>
    <name evidence="5" type="ORF">BJ970_004983</name>
</gene>
<dbReference type="Gene3D" id="3.30.60.230">
    <property type="entry name" value="Lsr2, dimerization domain"/>
    <property type="match status" value="1"/>
</dbReference>
<organism evidence="5 6">
    <name type="scientific">Saccharopolyspora phatthalungensis</name>
    <dbReference type="NCBI Taxonomy" id="664693"/>
    <lineage>
        <taxon>Bacteria</taxon>
        <taxon>Bacillati</taxon>
        <taxon>Actinomycetota</taxon>
        <taxon>Actinomycetes</taxon>
        <taxon>Pseudonocardiales</taxon>
        <taxon>Pseudonocardiaceae</taxon>
        <taxon>Saccharopolyspora</taxon>
    </lineage>
</organism>
<dbReference type="RefSeq" id="WP_184728374.1">
    <property type="nucleotide sequence ID" value="NZ_JACHIW010000001.1"/>
</dbReference>
<accession>A0A840QFS0</accession>
<feature type="compositionally biased region" description="Basic and acidic residues" evidence="2">
    <location>
        <begin position="76"/>
        <end position="89"/>
    </location>
</feature>
<dbReference type="AlphaFoldDB" id="A0A840QFS0"/>
<feature type="region of interest" description="Disordered" evidence="2">
    <location>
        <begin position="55"/>
        <end position="109"/>
    </location>
</feature>
<evidence type="ECO:0008006" key="7">
    <source>
        <dbReference type="Google" id="ProtNLM"/>
    </source>
</evidence>
<dbReference type="Proteomes" id="UP000584374">
    <property type="component" value="Unassembled WGS sequence"/>
</dbReference>
<dbReference type="EMBL" id="JACHIW010000001">
    <property type="protein sequence ID" value="MBB5157449.1"/>
    <property type="molecule type" value="Genomic_DNA"/>
</dbReference>
<reference evidence="5 6" key="1">
    <citation type="submission" date="2020-08" db="EMBL/GenBank/DDBJ databases">
        <title>Sequencing the genomes of 1000 actinobacteria strains.</title>
        <authorList>
            <person name="Klenk H.-P."/>
        </authorList>
    </citation>
    <scope>NUCLEOTIDE SEQUENCE [LARGE SCALE GENOMIC DNA]</scope>
    <source>
        <strain evidence="5 6">DSM 45584</strain>
    </source>
</reference>
<dbReference type="InterPro" id="IPR042261">
    <property type="entry name" value="Lsr2-like_dimerization"/>
</dbReference>
<feature type="domain" description="Lsr2 dimerization" evidence="3">
    <location>
        <begin position="1"/>
        <end position="57"/>
    </location>
</feature>
<dbReference type="Pfam" id="PF11774">
    <property type="entry name" value="Lsr2"/>
    <property type="match status" value="1"/>
</dbReference>
<comment type="caution">
    <text evidence="5">The sequence shown here is derived from an EMBL/GenBank/DDBJ whole genome shotgun (WGS) entry which is preliminary data.</text>
</comment>
<dbReference type="InterPro" id="IPR036625">
    <property type="entry name" value="E3-bd_dom_sf"/>
</dbReference>
<keyword evidence="1" id="KW-0238">DNA-binding</keyword>
<sequence length="109" mass="11973">MAQKVTVRLVDDLDGTPTAETIDFELDGISYAIDLSPNNATGLRDTLAAYVAHARRTSGRHHPTTPSAPPATNKKRNQDIREWAREHGMRVSGRGRIPAGITHAYDQAR</sequence>
<evidence type="ECO:0000256" key="1">
    <source>
        <dbReference type="ARBA" id="ARBA00023125"/>
    </source>
</evidence>
<dbReference type="Pfam" id="PF23359">
    <property type="entry name" value="Lsr2_DNA-bd"/>
    <property type="match status" value="1"/>
</dbReference>
<proteinExistence type="predicted"/>
<dbReference type="InterPro" id="IPR055370">
    <property type="entry name" value="Lsr2_DNA-bd"/>
</dbReference>
<evidence type="ECO:0000259" key="4">
    <source>
        <dbReference type="Pfam" id="PF23359"/>
    </source>
</evidence>
<evidence type="ECO:0000313" key="5">
    <source>
        <dbReference type="EMBL" id="MBB5157449.1"/>
    </source>
</evidence>
<dbReference type="Gene3D" id="4.10.320.10">
    <property type="entry name" value="E3-binding domain"/>
    <property type="match status" value="1"/>
</dbReference>
<evidence type="ECO:0000259" key="3">
    <source>
        <dbReference type="Pfam" id="PF11774"/>
    </source>
</evidence>
<evidence type="ECO:0000256" key="2">
    <source>
        <dbReference type="SAM" id="MobiDB-lite"/>
    </source>
</evidence>
<feature type="domain" description="Lsr2 DNA-binding" evidence="4">
    <location>
        <begin position="73"/>
        <end position="108"/>
    </location>
</feature>
<dbReference type="GO" id="GO:0003677">
    <property type="term" value="F:DNA binding"/>
    <property type="evidence" value="ECO:0007669"/>
    <property type="project" value="UniProtKB-KW"/>
</dbReference>